<dbReference type="GO" id="GO:0070694">
    <property type="term" value="F:5-hydroxymethyl-dUMP N-hydrolase activity"/>
    <property type="evidence" value="ECO:0007669"/>
    <property type="project" value="TreeGrafter"/>
</dbReference>
<dbReference type="PANTHER" id="PTHR15364:SF0">
    <property type="entry name" value="2'-DEOXYNUCLEOSIDE 5'-PHOSPHATE N-HYDROLASE 1"/>
    <property type="match status" value="1"/>
</dbReference>
<dbReference type="PANTHER" id="PTHR15364">
    <property type="entry name" value="2'-DEOXYNUCLEOSIDE 5'-PHOSPHATE N-HYDROLASE 1"/>
    <property type="match status" value="1"/>
</dbReference>
<dbReference type="Proteomes" id="UP000034826">
    <property type="component" value="Unassembled WGS sequence"/>
</dbReference>
<comment type="caution">
    <text evidence="1">The sequence shown here is derived from an EMBL/GenBank/DDBJ whole genome shotgun (WGS) entry which is preliminary data.</text>
</comment>
<proteinExistence type="predicted"/>
<dbReference type="EMBL" id="LCIY01000050">
    <property type="protein sequence ID" value="KKT64881.1"/>
    <property type="molecule type" value="Genomic_DNA"/>
</dbReference>
<organism evidence="1 2">
    <name type="scientific">Candidatus Woesebacteria bacterium GW2011_GWA2_44_33</name>
    <dbReference type="NCBI Taxonomy" id="1618564"/>
    <lineage>
        <taxon>Bacteria</taxon>
        <taxon>Candidatus Woeseibacteriota</taxon>
    </lineage>
</organism>
<evidence type="ECO:0000313" key="1">
    <source>
        <dbReference type="EMBL" id="KKT64881.1"/>
    </source>
</evidence>
<dbReference type="GO" id="GO:0009159">
    <property type="term" value="P:deoxyribonucleoside monophosphate catabolic process"/>
    <property type="evidence" value="ECO:0007669"/>
    <property type="project" value="TreeGrafter"/>
</dbReference>
<protein>
    <submittedName>
        <fullName evidence="1">Uncharacterized protein</fullName>
    </submittedName>
</protein>
<dbReference type="InterPro" id="IPR051239">
    <property type="entry name" value="2'-dNMP_N-hydrolase"/>
</dbReference>
<reference evidence="1 2" key="1">
    <citation type="journal article" date="2015" name="Nature">
        <title>rRNA introns, odd ribosomes, and small enigmatic genomes across a large radiation of phyla.</title>
        <authorList>
            <person name="Brown C.T."/>
            <person name="Hug L.A."/>
            <person name="Thomas B.C."/>
            <person name="Sharon I."/>
            <person name="Castelle C.J."/>
            <person name="Singh A."/>
            <person name="Wilkins M.J."/>
            <person name="Williams K.H."/>
            <person name="Banfield J.F."/>
        </authorList>
    </citation>
    <scope>NUCLEOTIDE SEQUENCE [LARGE SCALE GENOMIC DNA]</scope>
</reference>
<sequence length="181" mass="20556">MLAKELGIRMETTSFKGKKVYFSGSIAGELGVPKDFSWRLVRYILVNGADVLDPHVAAIDRPHGRRLIKLNRGYTPSDLENPWKQIEKDDIDGVDQATHVIAIVDGPSHGVGNEIQRALDNNQFRGFSIKVLCLIHEDNLERLSWMIRGKERSEIPHFTLRTYSDLESAKETIKKFLTLNV</sequence>
<dbReference type="SUPFAM" id="SSF52309">
    <property type="entry name" value="N-(deoxy)ribosyltransferase-like"/>
    <property type="match status" value="1"/>
</dbReference>
<dbReference type="AlphaFoldDB" id="A0A0G1IZS5"/>
<evidence type="ECO:0000313" key="2">
    <source>
        <dbReference type="Proteomes" id="UP000034826"/>
    </source>
</evidence>
<accession>A0A0G1IZS5</accession>
<name>A0A0G1IZS5_9BACT</name>
<gene>
    <name evidence="1" type="ORF">UW60_C0050G0004</name>
</gene>
<dbReference type="Gene3D" id="3.40.50.450">
    <property type="match status" value="1"/>
</dbReference>